<keyword evidence="3" id="KW-0238">DNA-binding</keyword>
<gene>
    <name evidence="6" type="ORF">CJ199_10840</name>
</gene>
<reference evidence="6 7" key="1">
    <citation type="submission" date="2017-09" db="EMBL/GenBank/DDBJ databases">
        <title>Bacterial strain isolated from the female urinary microbiota.</title>
        <authorList>
            <person name="Thomas-White K."/>
            <person name="Kumar N."/>
            <person name="Forster S."/>
            <person name="Putonti C."/>
            <person name="Lawley T."/>
            <person name="Wolfe A.J."/>
        </authorList>
    </citation>
    <scope>NUCLEOTIDE SEQUENCE [LARGE SCALE GENOMIC DNA]</scope>
    <source>
        <strain evidence="6 7">UMB1301</strain>
    </source>
</reference>
<evidence type="ECO:0000259" key="5">
    <source>
        <dbReference type="PROSITE" id="PS50931"/>
    </source>
</evidence>
<dbReference type="InterPro" id="IPR036390">
    <property type="entry name" value="WH_DNA-bd_sf"/>
</dbReference>
<dbReference type="InterPro" id="IPR000847">
    <property type="entry name" value="LysR_HTH_N"/>
</dbReference>
<name>A0A2N6VL83_9MICO</name>
<dbReference type="Pfam" id="PF00126">
    <property type="entry name" value="HTH_1"/>
    <property type="match status" value="1"/>
</dbReference>
<dbReference type="AlphaFoldDB" id="A0A2N6VL83"/>
<dbReference type="PANTHER" id="PTHR30537">
    <property type="entry name" value="HTH-TYPE TRANSCRIPTIONAL REGULATOR"/>
    <property type="match status" value="1"/>
</dbReference>
<dbReference type="GO" id="GO:0043565">
    <property type="term" value="F:sequence-specific DNA binding"/>
    <property type="evidence" value="ECO:0007669"/>
    <property type="project" value="TreeGrafter"/>
</dbReference>
<dbReference type="PANTHER" id="PTHR30537:SF3">
    <property type="entry name" value="TRANSCRIPTIONAL REGULATORY PROTEIN"/>
    <property type="match status" value="1"/>
</dbReference>
<proteinExistence type="inferred from homology"/>
<dbReference type="SUPFAM" id="SSF53850">
    <property type="entry name" value="Periplasmic binding protein-like II"/>
    <property type="match status" value="1"/>
</dbReference>
<dbReference type="EMBL" id="PNHK01000004">
    <property type="protein sequence ID" value="PMD04847.1"/>
    <property type="molecule type" value="Genomic_DNA"/>
</dbReference>
<dbReference type="OrthoDB" id="570111at2"/>
<dbReference type="InterPro" id="IPR005119">
    <property type="entry name" value="LysR_subst-bd"/>
</dbReference>
<dbReference type="Gene3D" id="1.10.10.10">
    <property type="entry name" value="Winged helix-like DNA-binding domain superfamily/Winged helix DNA-binding domain"/>
    <property type="match status" value="1"/>
</dbReference>
<organism evidence="6 7">
    <name type="scientific">Brevibacterium paucivorans</name>
    <dbReference type="NCBI Taxonomy" id="170994"/>
    <lineage>
        <taxon>Bacteria</taxon>
        <taxon>Bacillati</taxon>
        <taxon>Actinomycetota</taxon>
        <taxon>Actinomycetes</taxon>
        <taxon>Micrococcales</taxon>
        <taxon>Brevibacteriaceae</taxon>
        <taxon>Brevibacterium</taxon>
    </lineage>
</organism>
<sequence>MISARSRIAPDDLLTLLTVARLGKYTAAAQVLGVNHTTVSRRIAALEKSVGEPVLASSPDGWEVTQAGEQLISAAEAVETALEEAGKVRGMSGVSGVVRIAAPEGFVDYGGFDRIMVLQKAYPDVQIDLVTATQRASKYRSGVDVEIVVGEPSAPHSQLQQMGNYSLGLYVSQEYARERGVPETIEDLSQHRFVFYPEHSLGVEGLEGAPAGFPRPAGYFRSNSVRLHVAATRAGIGVGLLPDFTSQGLVRVVPEFSAPMEYWAVVRNESARRQVVVEVVRALAHTRSAQVPPA</sequence>
<comment type="similarity">
    <text evidence="1">Belongs to the LysR transcriptional regulatory family.</text>
</comment>
<dbReference type="InterPro" id="IPR036388">
    <property type="entry name" value="WH-like_DNA-bd_sf"/>
</dbReference>
<dbReference type="InterPro" id="IPR058163">
    <property type="entry name" value="LysR-type_TF_proteobact-type"/>
</dbReference>
<keyword evidence="2" id="KW-0805">Transcription regulation</keyword>
<dbReference type="GO" id="GO:0003700">
    <property type="term" value="F:DNA-binding transcription factor activity"/>
    <property type="evidence" value="ECO:0007669"/>
    <property type="project" value="InterPro"/>
</dbReference>
<evidence type="ECO:0000313" key="6">
    <source>
        <dbReference type="EMBL" id="PMD04847.1"/>
    </source>
</evidence>
<evidence type="ECO:0000313" key="7">
    <source>
        <dbReference type="Proteomes" id="UP000235598"/>
    </source>
</evidence>
<dbReference type="Gene3D" id="3.40.190.290">
    <property type="match status" value="1"/>
</dbReference>
<evidence type="ECO:0000256" key="1">
    <source>
        <dbReference type="ARBA" id="ARBA00009437"/>
    </source>
</evidence>
<dbReference type="Pfam" id="PF03466">
    <property type="entry name" value="LysR_substrate"/>
    <property type="match status" value="1"/>
</dbReference>
<dbReference type="GO" id="GO:0006351">
    <property type="term" value="P:DNA-templated transcription"/>
    <property type="evidence" value="ECO:0007669"/>
    <property type="project" value="TreeGrafter"/>
</dbReference>
<dbReference type="Proteomes" id="UP000235598">
    <property type="component" value="Unassembled WGS sequence"/>
</dbReference>
<keyword evidence="4" id="KW-0804">Transcription</keyword>
<dbReference type="PROSITE" id="PS50931">
    <property type="entry name" value="HTH_LYSR"/>
    <property type="match status" value="1"/>
</dbReference>
<accession>A0A2N6VL83</accession>
<dbReference type="SUPFAM" id="SSF46785">
    <property type="entry name" value="Winged helix' DNA-binding domain"/>
    <property type="match status" value="1"/>
</dbReference>
<protein>
    <submittedName>
        <fullName evidence="6">LysR family transcriptional regulator</fullName>
    </submittedName>
</protein>
<evidence type="ECO:0000256" key="4">
    <source>
        <dbReference type="ARBA" id="ARBA00023163"/>
    </source>
</evidence>
<feature type="domain" description="HTH lysR-type" evidence="5">
    <location>
        <begin position="8"/>
        <end position="65"/>
    </location>
</feature>
<evidence type="ECO:0000256" key="2">
    <source>
        <dbReference type="ARBA" id="ARBA00023015"/>
    </source>
</evidence>
<comment type="caution">
    <text evidence="6">The sequence shown here is derived from an EMBL/GenBank/DDBJ whole genome shotgun (WGS) entry which is preliminary data.</text>
</comment>
<dbReference type="RefSeq" id="WP_102239485.1">
    <property type="nucleotide sequence ID" value="NZ_BAAAIM010000003.1"/>
</dbReference>
<evidence type="ECO:0000256" key="3">
    <source>
        <dbReference type="ARBA" id="ARBA00023125"/>
    </source>
</evidence>